<dbReference type="Pfam" id="PF19433">
    <property type="entry name" value="NDNF_C"/>
    <property type="match status" value="1"/>
</dbReference>
<feature type="domain" description="Protein NDNF C-terminal" evidence="9">
    <location>
        <begin position="436"/>
        <end position="569"/>
    </location>
</feature>
<dbReference type="InterPro" id="IPR036116">
    <property type="entry name" value="FN3_sf"/>
</dbReference>
<reference evidence="11 12" key="1">
    <citation type="submission" date="2025-05" db="UniProtKB">
        <authorList>
            <consortium name="RefSeq"/>
        </authorList>
    </citation>
    <scope>IDENTIFICATION</scope>
    <source>
        <tissue evidence="11 12">Adult</tissue>
    </source>
</reference>
<name>A0A6J0RGB7_BACDO</name>
<evidence type="ECO:0000313" key="10">
    <source>
        <dbReference type="Proteomes" id="UP001652620"/>
    </source>
</evidence>
<dbReference type="RefSeq" id="XP_019845259.2">
    <property type="nucleotide sequence ID" value="XM_019989700.3"/>
</dbReference>
<proteinExistence type="predicted"/>
<feature type="domain" description="Neuron-derived neurotrophic factor first Fn(III)" evidence="8">
    <location>
        <begin position="202"/>
        <end position="324"/>
    </location>
</feature>
<evidence type="ECO:0000256" key="5">
    <source>
        <dbReference type="ARBA" id="ARBA00023180"/>
    </source>
</evidence>
<dbReference type="InterPro" id="IPR019326">
    <property type="entry name" value="NDNF"/>
</dbReference>
<dbReference type="PANTHER" id="PTHR14619">
    <property type="entry name" value="NEURON-DERIVED NEUROTROPHIC FACTOR"/>
    <property type="match status" value="1"/>
</dbReference>
<comment type="subcellular location">
    <subcellularLocation>
        <location evidence="1">Secreted</location>
    </subcellularLocation>
</comment>
<keyword evidence="2" id="KW-0964">Secreted</keyword>
<dbReference type="InterPro" id="IPR045805">
    <property type="entry name" value="NDNF_C"/>
</dbReference>
<keyword evidence="4" id="KW-0677">Repeat</keyword>
<dbReference type="Proteomes" id="UP001652620">
    <property type="component" value="Chromosome 3"/>
</dbReference>
<evidence type="ECO:0000256" key="2">
    <source>
        <dbReference type="ARBA" id="ARBA00022525"/>
    </source>
</evidence>
<keyword evidence="10" id="KW-1185">Reference proteome</keyword>
<protein>
    <recommendedName>
        <fullName evidence="6">Protein NDNF</fullName>
    </recommendedName>
</protein>
<dbReference type="Pfam" id="PF10179">
    <property type="entry name" value="NDNF"/>
    <property type="match status" value="1"/>
</dbReference>
<accession>A0A6J0RGB7</accession>
<dbReference type="RefSeq" id="XP_019845260.2">
    <property type="nucleotide sequence ID" value="XM_019989701.3"/>
</dbReference>
<gene>
    <name evidence="11 12" type="primary">LOC105224717</name>
</gene>
<dbReference type="PANTHER" id="PTHR14619:SF3">
    <property type="entry name" value="PROTEIN NDNF"/>
    <property type="match status" value="1"/>
</dbReference>
<evidence type="ECO:0000256" key="1">
    <source>
        <dbReference type="ARBA" id="ARBA00004613"/>
    </source>
</evidence>
<evidence type="ECO:0000259" key="9">
    <source>
        <dbReference type="Pfam" id="PF19433"/>
    </source>
</evidence>
<feature type="signal peptide" evidence="7">
    <location>
        <begin position="1"/>
        <end position="31"/>
    </location>
</feature>
<sequence>MLLPGRGTLHTPPLALARLPLLLLFVGAALSARFVDAAIASAMDDATQIFANSLTRRVFNADSGGNGCSARKFQSMAKAIDDIEDLELDVPVNIAFDNHQKKRFLLNINASAPLTITFSQQVVRKLYFNQTINLSRSLKSDQRMVVLPCALRGHYDVFVQARQRGSIKIEAHAAHPQSGWPLLNRTHHIRIRTQNLVRNRQMIVKWDKSKFDFHAVHYCLVVNTQRHQLNFCNAVNDYFSGVTARETVAAPANCYPGSLVDHIWLRPPERAKKIDVRNVNIICTGAHTQQLLRGVLPNLTYYLDIFGVHTRRQNLTFHIASTQVDYNRTHPVALSDNMLTMRKISGLNGVQVFSFKVPGRETILPTTALQLRYLIVPCGGSEIDIKILRNRTLMGNATGIYRPTYIRLSEVHKGQRYIARFTPSNEDETLRAHKVGLAVTTTGIFQHLPELPADITVFDVSTRCSLATIAWYSSPDSRTIRYCIIVFNLPQRNRSSIDYTNYCLDFGRRVVQHPLFQSIKCVERSKSSPLETHTIFNLTPGETYLIYVTANLNEGRPLPYQTLRITMGRRCSKELLDSREPTTYY</sequence>
<evidence type="ECO:0000256" key="4">
    <source>
        <dbReference type="ARBA" id="ARBA00022737"/>
    </source>
</evidence>
<evidence type="ECO:0000256" key="7">
    <source>
        <dbReference type="SAM" id="SignalP"/>
    </source>
</evidence>
<organism evidence="10 12">
    <name type="scientific">Bactrocera dorsalis</name>
    <name type="common">Oriental fruit fly</name>
    <name type="synonym">Dacus dorsalis</name>
    <dbReference type="NCBI Taxonomy" id="27457"/>
    <lineage>
        <taxon>Eukaryota</taxon>
        <taxon>Metazoa</taxon>
        <taxon>Ecdysozoa</taxon>
        <taxon>Arthropoda</taxon>
        <taxon>Hexapoda</taxon>
        <taxon>Insecta</taxon>
        <taxon>Pterygota</taxon>
        <taxon>Neoptera</taxon>
        <taxon>Endopterygota</taxon>
        <taxon>Diptera</taxon>
        <taxon>Brachycera</taxon>
        <taxon>Muscomorpha</taxon>
        <taxon>Tephritoidea</taxon>
        <taxon>Tephritidae</taxon>
        <taxon>Bactrocera</taxon>
        <taxon>Bactrocera</taxon>
    </lineage>
</organism>
<evidence type="ECO:0000313" key="11">
    <source>
        <dbReference type="RefSeq" id="XP_019845259.2"/>
    </source>
</evidence>
<keyword evidence="3 7" id="KW-0732">Signal</keyword>
<dbReference type="SUPFAM" id="SSF49265">
    <property type="entry name" value="Fibronectin type III"/>
    <property type="match status" value="1"/>
</dbReference>
<dbReference type="GeneID" id="105224717"/>
<evidence type="ECO:0000259" key="8">
    <source>
        <dbReference type="Pfam" id="PF10179"/>
    </source>
</evidence>
<evidence type="ECO:0000256" key="3">
    <source>
        <dbReference type="ARBA" id="ARBA00022729"/>
    </source>
</evidence>
<evidence type="ECO:0000313" key="12">
    <source>
        <dbReference type="RefSeq" id="XP_019845260.2"/>
    </source>
</evidence>
<dbReference type="OrthoDB" id="9872501at2759"/>
<dbReference type="InterPro" id="IPR055271">
    <property type="entry name" value="NDNF_Fn(III)_1"/>
</dbReference>
<keyword evidence="5" id="KW-0325">Glycoprotein</keyword>
<feature type="chain" id="PRO_5045019114" description="Protein NDNF" evidence="7">
    <location>
        <begin position="32"/>
        <end position="585"/>
    </location>
</feature>
<evidence type="ECO:0000256" key="6">
    <source>
        <dbReference type="ARBA" id="ARBA00024096"/>
    </source>
</evidence>